<dbReference type="PANTHER" id="PTHR19854:SF1">
    <property type="entry name" value="GUANINE NUCLEOTIDE-BINDING PROTEIN SUBUNIT BETA-LIKE PROTEIN 1"/>
    <property type="match status" value="1"/>
</dbReference>
<evidence type="ECO:0000256" key="3">
    <source>
        <dbReference type="ARBA" id="ARBA00037338"/>
    </source>
</evidence>
<comment type="caution">
    <text evidence="9">The sequence shown here is derived from an EMBL/GenBank/DDBJ whole genome shotgun (WGS) entry which is preliminary data.</text>
</comment>
<name>A0A423W3Y4_9PEZI</name>
<evidence type="ECO:0000256" key="5">
    <source>
        <dbReference type="ARBA" id="ARBA00038749"/>
    </source>
</evidence>
<feature type="compositionally biased region" description="Polar residues" evidence="8">
    <location>
        <begin position="286"/>
        <end position="298"/>
    </location>
</feature>
<evidence type="ECO:0000256" key="6">
    <source>
        <dbReference type="ARBA" id="ARBA00040563"/>
    </source>
</evidence>
<dbReference type="PANTHER" id="PTHR19854">
    <property type="entry name" value="TRANSDUCIN BETA-LIKE 3"/>
    <property type="match status" value="1"/>
</dbReference>
<dbReference type="STRING" id="356882.A0A423W3Y4"/>
<dbReference type="SUPFAM" id="SSF50978">
    <property type="entry name" value="WD40 repeat-like"/>
    <property type="match status" value="1"/>
</dbReference>
<evidence type="ECO:0000256" key="1">
    <source>
        <dbReference type="ARBA" id="ARBA00022574"/>
    </source>
</evidence>
<dbReference type="EMBL" id="LKEA01000027">
    <property type="protein sequence ID" value="ROV98036.1"/>
    <property type="molecule type" value="Genomic_DNA"/>
</dbReference>
<dbReference type="OrthoDB" id="7668193at2759"/>
<comment type="function">
    <text evidence="3">Component of the ASTRA complex involved in chromatin remodeling.</text>
</comment>
<evidence type="ECO:0000256" key="2">
    <source>
        <dbReference type="ARBA" id="ARBA00022737"/>
    </source>
</evidence>
<feature type="compositionally biased region" description="Low complexity" evidence="8">
    <location>
        <begin position="307"/>
        <end position="328"/>
    </location>
</feature>
<dbReference type="SMART" id="SM00320">
    <property type="entry name" value="WD40"/>
    <property type="match status" value="5"/>
</dbReference>
<keyword evidence="10" id="KW-1185">Reference proteome</keyword>
<evidence type="ECO:0000256" key="4">
    <source>
        <dbReference type="ARBA" id="ARBA00037931"/>
    </source>
</evidence>
<dbReference type="InterPro" id="IPR019775">
    <property type="entry name" value="WD40_repeat_CS"/>
</dbReference>
<keyword evidence="2" id="KW-0677">Repeat</keyword>
<dbReference type="Gene3D" id="2.130.10.10">
    <property type="entry name" value="YVTN repeat-like/Quinoprotein amine dehydrogenase"/>
    <property type="match status" value="2"/>
</dbReference>
<evidence type="ECO:0000313" key="9">
    <source>
        <dbReference type="EMBL" id="ROV98036.1"/>
    </source>
</evidence>
<feature type="repeat" description="WD" evidence="7">
    <location>
        <begin position="14"/>
        <end position="47"/>
    </location>
</feature>
<dbReference type="InterPro" id="IPR015943">
    <property type="entry name" value="WD40/YVTN_repeat-like_dom_sf"/>
</dbReference>
<sequence>MSNEAIPPQPKAILRGHKAQVHAATFIRSNERLLTGDADGYVIVWDLTIMRAKAVWRAHDNAILGISEWGPDKVITHGRDNKLIVWKLTSQDETVMSTTLPLDPAPEPRNKPWLVYLLEVNTMNFCSFASSPASPPANASGVGSPASQHSELLIAVPNTLASEAVDIYSLPAQTRIHTVKLGQENGMAMALALVWLTGVLTLVVGYENGLAVVAQLDDDGSWSTIYRSQCHNQPILSLDVAPNLEYFLSSSADAIVAKHPLLLHRPPVAGLIGGSTETGTLKVDSGDTNSTESKGTEQQLEKKKPRSALSAALASHTSARSPRSASTRQVQTQPLKIVKTKHSGQQGLRIRSDGRIFATAGWDSKVRVYSAKTLREVAVLKWHPVGCFAAAFSDLSASTVADEAPTQTKPDDDGASSEMKLVPRVLDMTVKDRRINQAKKAHWLAAGSKDGKVSLWDVF</sequence>
<organism evidence="9 10">
    <name type="scientific">Cytospora schulzeri</name>
    <dbReference type="NCBI Taxonomy" id="448051"/>
    <lineage>
        <taxon>Eukaryota</taxon>
        <taxon>Fungi</taxon>
        <taxon>Dikarya</taxon>
        <taxon>Ascomycota</taxon>
        <taxon>Pezizomycotina</taxon>
        <taxon>Sordariomycetes</taxon>
        <taxon>Sordariomycetidae</taxon>
        <taxon>Diaporthales</taxon>
        <taxon>Cytosporaceae</taxon>
        <taxon>Cytospora</taxon>
    </lineage>
</organism>
<comment type="similarity">
    <text evidence="4">Belongs to the WD repeat ASA1 family.</text>
</comment>
<dbReference type="InterPro" id="IPR036322">
    <property type="entry name" value="WD40_repeat_dom_sf"/>
</dbReference>
<protein>
    <recommendedName>
        <fullName evidence="6">ASTRA-associated protein 1</fullName>
    </recommendedName>
</protein>
<dbReference type="Proteomes" id="UP000283895">
    <property type="component" value="Unassembled WGS sequence"/>
</dbReference>
<feature type="repeat" description="WD" evidence="7">
    <location>
        <begin position="444"/>
        <end position="459"/>
    </location>
</feature>
<feature type="region of interest" description="Disordered" evidence="8">
    <location>
        <begin position="274"/>
        <end position="333"/>
    </location>
</feature>
<comment type="subunit">
    <text evidence="5">Component of the ASTRA chromatin remodeling machinery complex.</text>
</comment>
<accession>A0A423W3Y4</accession>
<evidence type="ECO:0000256" key="7">
    <source>
        <dbReference type="PROSITE-ProRule" id="PRU00221"/>
    </source>
</evidence>
<keyword evidence="1 7" id="KW-0853">WD repeat</keyword>
<proteinExistence type="inferred from homology"/>
<gene>
    <name evidence="9" type="ORF">VMCG_06984</name>
</gene>
<dbReference type="Pfam" id="PF00400">
    <property type="entry name" value="WD40"/>
    <property type="match status" value="3"/>
</dbReference>
<dbReference type="AlphaFoldDB" id="A0A423W3Y4"/>
<dbReference type="InterPro" id="IPR001680">
    <property type="entry name" value="WD40_rpt"/>
</dbReference>
<evidence type="ECO:0000256" key="8">
    <source>
        <dbReference type="SAM" id="MobiDB-lite"/>
    </source>
</evidence>
<reference evidence="9 10" key="1">
    <citation type="submission" date="2015-09" db="EMBL/GenBank/DDBJ databases">
        <title>Host preference determinants of Valsa canker pathogens revealed by comparative genomics.</title>
        <authorList>
            <person name="Yin Z."/>
            <person name="Huang L."/>
        </authorList>
    </citation>
    <scope>NUCLEOTIDE SEQUENCE [LARGE SCALE GENOMIC DNA]</scope>
    <source>
        <strain evidence="9 10">03-1</strain>
    </source>
</reference>
<dbReference type="PROSITE" id="PS50082">
    <property type="entry name" value="WD_REPEATS_2"/>
    <property type="match status" value="2"/>
</dbReference>
<dbReference type="PROSITE" id="PS00678">
    <property type="entry name" value="WD_REPEATS_1"/>
    <property type="match status" value="2"/>
</dbReference>
<dbReference type="PROSITE" id="PS50294">
    <property type="entry name" value="WD_REPEATS_REGION"/>
    <property type="match status" value="1"/>
</dbReference>
<evidence type="ECO:0000313" key="10">
    <source>
        <dbReference type="Proteomes" id="UP000283895"/>
    </source>
</evidence>